<sequence length="161" mass="18276">MPNTFQIRPIQQKDNPIIHKIIQTSLESFNLDIPGSAYFDPELAQLSSYYGERKYAQYWIAEQNGEVLGGVGIAPFSEDGTICELQKLYILESSQGKGISKLLMDQALAFASNHYKACYLETMGKLEVACMLYEKYGFQLLEQPIEGSDHSAMDRWYIKSL</sequence>
<dbReference type="RefSeq" id="WP_111744885.1">
    <property type="nucleotide sequence ID" value="NZ_JBHSQY010000001.1"/>
</dbReference>
<dbReference type="InterPro" id="IPR000182">
    <property type="entry name" value="GNAT_dom"/>
</dbReference>
<keyword evidence="1 3" id="KW-0808">Transferase</keyword>
<gene>
    <name evidence="3" type="ORF">BHX94_02735</name>
</gene>
<dbReference type="InterPro" id="IPR050769">
    <property type="entry name" value="NAT_camello-type"/>
</dbReference>
<evidence type="ECO:0000256" key="1">
    <source>
        <dbReference type="ARBA" id="ARBA00022679"/>
    </source>
</evidence>
<dbReference type="InterPro" id="IPR016181">
    <property type="entry name" value="Acyl_CoA_acyltransferase"/>
</dbReference>
<dbReference type="OrthoDB" id="5419426at2"/>
<evidence type="ECO:0000313" key="4">
    <source>
        <dbReference type="Proteomes" id="UP000249579"/>
    </source>
</evidence>
<dbReference type="PROSITE" id="PS51186">
    <property type="entry name" value="GNAT"/>
    <property type="match status" value="1"/>
</dbReference>
<evidence type="ECO:0000313" key="3">
    <source>
        <dbReference type="EMBL" id="RAK50398.1"/>
    </source>
</evidence>
<dbReference type="CDD" id="cd04301">
    <property type="entry name" value="NAT_SF"/>
    <property type="match status" value="1"/>
</dbReference>
<dbReference type="PANTHER" id="PTHR13947:SF37">
    <property type="entry name" value="LD18367P"/>
    <property type="match status" value="1"/>
</dbReference>
<dbReference type="PANTHER" id="PTHR13947">
    <property type="entry name" value="GNAT FAMILY N-ACETYLTRANSFERASE"/>
    <property type="match status" value="1"/>
</dbReference>
<dbReference type="Pfam" id="PF13508">
    <property type="entry name" value="Acetyltransf_7"/>
    <property type="match status" value="1"/>
</dbReference>
<dbReference type="AlphaFoldDB" id="A0A328ABV5"/>
<evidence type="ECO:0000259" key="2">
    <source>
        <dbReference type="PROSITE" id="PS51186"/>
    </source>
</evidence>
<protein>
    <submittedName>
        <fullName evidence="3">GNAT family N-acetyltransferase</fullName>
    </submittedName>
</protein>
<reference evidence="3 4" key="1">
    <citation type="journal article" date="2018" name="Front. Microbiol.">
        <title>Description and Comparative Genomics of Macrococcus caseolyticus subsp. hominis subsp. nov., Macrococcus goetzii sp. nov., Macrococcus epidermidis sp. nov., and Macrococcus bohemicus sp. nov., Novel Macrococci From Human Clinical Material With Virulence Potential and Suspected Uptake of Foreign DNA by Natural Transformation.</title>
        <authorList>
            <person name="Maslanova I."/>
            <person name="Wertheimer Z."/>
            <person name="Sedlacek I."/>
            <person name="Svec P."/>
            <person name="Indrakova A."/>
            <person name="Kovarovic V."/>
            <person name="Schumann P."/>
            <person name="Sproer C."/>
            <person name="Kralova S."/>
            <person name="Sedo O."/>
            <person name="Kristofova L."/>
            <person name="Vrbovska V."/>
            <person name="Fuzik T."/>
            <person name="Petras P."/>
            <person name="Zdrahal Z."/>
            <person name="Ruzickova V."/>
            <person name="Doskar J."/>
            <person name="Pantucek R."/>
        </authorList>
    </citation>
    <scope>NUCLEOTIDE SEQUENCE [LARGE SCALE GENOMIC DNA]</scope>
    <source>
        <strain evidence="3 4">03/115</strain>
    </source>
</reference>
<feature type="domain" description="N-acetyltransferase" evidence="2">
    <location>
        <begin position="5"/>
        <end position="161"/>
    </location>
</feature>
<dbReference type="Proteomes" id="UP000249579">
    <property type="component" value="Unassembled WGS sequence"/>
</dbReference>
<organism evidence="3 4">
    <name type="scientific">Macrococcoides bohemicum</name>
    <dbReference type="NCBI Taxonomy" id="1903056"/>
    <lineage>
        <taxon>Bacteria</taxon>
        <taxon>Bacillati</taxon>
        <taxon>Bacillota</taxon>
        <taxon>Bacilli</taxon>
        <taxon>Bacillales</taxon>
        <taxon>Staphylococcaceae</taxon>
        <taxon>Macrococcoides</taxon>
    </lineage>
</organism>
<dbReference type="Gene3D" id="3.40.630.30">
    <property type="match status" value="1"/>
</dbReference>
<proteinExistence type="predicted"/>
<dbReference type="SUPFAM" id="SSF55729">
    <property type="entry name" value="Acyl-CoA N-acyltransferases (Nat)"/>
    <property type="match status" value="1"/>
</dbReference>
<dbReference type="EMBL" id="PZJG01000001">
    <property type="protein sequence ID" value="RAK50398.1"/>
    <property type="molecule type" value="Genomic_DNA"/>
</dbReference>
<dbReference type="GO" id="GO:0008080">
    <property type="term" value="F:N-acetyltransferase activity"/>
    <property type="evidence" value="ECO:0007669"/>
    <property type="project" value="InterPro"/>
</dbReference>
<name>A0A328ABV5_9STAP</name>
<accession>A0A328ABV5</accession>
<comment type="caution">
    <text evidence="3">The sequence shown here is derived from an EMBL/GenBank/DDBJ whole genome shotgun (WGS) entry which is preliminary data.</text>
</comment>